<dbReference type="FunFam" id="3.30.230.10:FF:000002">
    <property type="entry name" value="30S ribosomal protein S5"/>
    <property type="match status" value="1"/>
</dbReference>
<dbReference type="HAMAP" id="MF_01307_B">
    <property type="entry name" value="Ribosomal_uS5_B"/>
    <property type="match status" value="1"/>
</dbReference>
<dbReference type="InterPro" id="IPR018192">
    <property type="entry name" value="Ribosomal_uS5_N_CS"/>
</dbReference>
<protein>
    <recommendedName>
        <fullName evidence="6 7">Small ribosomal subunit protein uS5</fullName>
    </recommendedName>
</protein>
<keyword evidence="3 7" id="KW-0694">RNA-binding</keyword>
<dbReference type="Proteomes" id="UP000229307">
    <property type="component" value="Unassembled WGS sequence"/>
</dbReference>
<name>A0A2M7S9D9_9BACT</name>
<dbReference type="InterPro" id="IPR014721">
    <property type="entry name" value="Ribsml_uS5_D2-typ_fold_subgr"/>
</dbReference>
<gene>
    <name evidence="7" type="primary">rpsE</name>
    <name evidence="10" type="ORF">COY52_07785</name>
</gene>
<evidence type="ECO:0000256" key="1">
    <source>
        <dbReference type="ARBA" id="ARBA00008945"/>
    </source>
</evidence>
<evidence type="ECO:0000256" key="3">
    <source>
        <dbReference type="ARBA" id="ARBA00022884"/>
    </source>
</evidence>
<comment type="function">
    <text evidence="7">With S4 and S12 plays an important role in translational accuracy.</text>
</comment>
<proteinExistence type="inferred from homology"/>
<feature type="domain" description="S5 DRBM" evidence="9">
    <location>
        <begin position="11"/>
        <end position="74"/>
    </location>
</feature>
<dbReference type="SUPFAM" id="SSF54211">
    <property type="entry name" value="Ribosomal protein S5 domain 2-like"/>
    <property type="match status" value="1"/>
</dbReference>
<dbReference type="PANTHER" id="PTHR48277:SF1">
    <property type="entry name" value="MITOCHONDRIAL RIBOSOMAL PROTEIN S5"/>
    <property type="match status" value="1"/>
</dbReference>
<evidence type="ECO:0000256" key="4">
    <source>
        <dbReference type="ARBA" id="ARBA00022980"/>
    </source>
</evidence>
<evidence type="ECO:0000313" key="10">
    <source>
        <dbReference type="EMBL" id="PIZ16165.1"/>
    </source>
</evidence>
<comment type="subunit">
    <text evidence="7">Part of the 30S ribosomal subunit. Contacts proteins S4 and S8.</text>
</comment>
<dbReference type="GO" id="GO:0003735">
    <property type="term" value="F:structural constituent of ribosome"/>
    <property type="evidence" value="ECO:0007669"/>
    <property type="project" value="UniProtKB-UniRule"/>
</dbReference>
<dbReference type="Pfam" id="PF03719">
    <property type="entry name" value="Ribosomal_S5_C"/>
    <property type="match status" value="1"/>
</dbReference>
<dbReference type="SUPFAM" id="SSF54768">
    <property type="entry name" value="dsRNA-binding domain-like"/>
    <property type="match status" value="1"/>
</dbReference>
<sequence>MYGRRESHSGFKEKVICINRVSKVVKGGKRFSFNALIVLGDGNGKLGSAIGKANDVSDAIQKGVERAKKEMISVPLIGTTIPYAVTGRFGASKILMKPAYPGTGMIAGGPMRAVFECAGIKDIISKSLGSNNPFNLVYAAFEGLRQIKTEEQVKKLRGIEEGTNETA</sequence>
<dbReference type="InterPro" id="IPR005712">
    <property type="entry name" value="Ribosomal_uS5_bac-type"/>
</dbReference>
<evidence type="ECO:0000256" key="2">
    <source>
        <dbReference type="ARBA" id="ARBA00022730"/>
    </source>
</evidence>
<dbReference type="InterPro" id="IPR000851">
    <property type="entry name" value="Ribosomal_uS5"/>
</dbReference>
<evidence type="ECO:0000259" key="9">
    <source>
        <dbReference type="PROSITE" id="PS50881"/>
    </source>
</evidence>
<dbReference type="Gene3D" id="3.30.230.10">
    <property type="match status" value="1"/>
</dbReference>
<dbReference type="InterPro" id="IPR005324">
    <property type="entry name" value="Ribosomal_uS5_C"/>
</dbReference>
<dbReference type="AlphaFoldDB" id="A0A2M7S9D9"/>
<dbReference type="InterPro" id="IPR020568">
    <property type="entry name" value="Ribosomal_Su5_D2-typ_SF"/>
</dbReference>
<dbReference type="Gene3D" id="3.30.160.20">
    <property type="match status" value="1"/>
</dbReference>
<comment type="caution">
    <text evidence="10">The sequence shown here is derived from an EMBL/GenBank/DDBJ whole genome shotgun (WGS) entry which is preliminary data.</text>
</comment>
<dbReference type="GO" id="GO:0015935">
    <property type="term" value="C:small ribosomal subunit"/>
    <property type="evidence" value="ECO:0007669"/>
    <property type="project" value="InterPro"/>
</dbReference>
<keyword evidence="5 7" id="KW-0687">Ribonucleoprotein</keyword>
<evidence type="ECO:0000313" key="11">
    <source>
        <dbReference type="Proteomes" id="UP000229307"/>
    </source>
</evidence>
<dbReference type="GO" id="GO:0019843">
    <property type="term" value="F:rRNA binding"/>
    <property type="evidence" value="ECO:0007669"/>
    <property type="project" value="UniProtKB-UniRule"/>
</dbReference>
<dbReference type="NCBIfam" id="TIGR01021">
    <property type="entry name" value="rpsE_bact"/>
    <property type="match status" value="1"/>
</dbReference>
<keyword evidence="2 7" id="KW-0699">rRNA-binding</keyword>
<evidence type="ECO:0000256" key="6">
    <source>
        <dbReference type="ARBA" id="ARBA00035255"/>
    </source>
</evidence>
<evidence type="ECO:0000256" key="5">
    <source>
        <dbReference type="ARBA" id="ARBA00023274"/>
    </source>
</evidence>
<dbReference type="PANTHER" id="PTHR48277">
    <property type="entry name" value="MITOCHONDRIAL RIBOSOMAL PROTEIN S5"/>
    <property type="match status" value="1"/>
</dbReference>
<dbReference type="GO" id="GO:0006412">
    <property type="term" value="P:translation"/>
    <property type="evidence" value="ECO:0007669"/>
    <property type="project" value="UniProtKB-UniRule"/>
</dbReference>
<accession>A0A2M7S9D9</accession>
<organism evidence="10 11">
    <name type="scientific">Candidatus Desantisbacteria bacterium CG_4_10_14_0_8_um_filter_48_22</name>
    <dbReference type="NCBI Taxonomy" id="1974543"/>
    <lineage>
        <taxon>Bacteria</taxon>
        <taxon>Candidatus Desantisiibacteriota</taxon>
    </lineage>
</organism>
<dbReference type="Pfam" id="PF00333">
    <property type="entry name" value="Ribosomal_S5"/>
    <property type="match status" value="1"/>
</dbReference>
<dbReference type="InterPro" id="IPR013810">
    <property type="entry name" value="Ribosomal_uS5_N"/>
</dbReference>
<dbReference type="GO" id="GO:0005737">
    <property type="term" value="C:cytoplasm"/>
    <property type="evidence" value="ECO:0007669"/>
    <property type="project" value="UniProtKB-ARBA"/>
</dbReference>
<evidence type="ECO:0000256" key="7">
    <source>
        <dbReference type="HAMAP-Rule" id="MF_01307"/>
    </source>
</evidence>
<dbReference type="EMBL" id="PFMR01000206">
    <property type="protein sequence ID" value="PIZ16165.1"/>
    <property type="molecule type" value="Genomic_DNA"/>
</dbReference>
<dbReference type="PROSITE" id="PS00585">
    <property type="entry name" value="RIBOSOMAL_S5"/>
    <property type="match status" value="1"/>
</dbReference>
<evidence type="ECO:0000256" key="8">
    <source>
        <dbReference type="RuleBase" id="RU003823"/>
    </source>
</evidence>
<comment type="function">
    <text evidence="7">Located at the back of the 30S subunit body where it stabilizes the conformation of the head with respect to the body.</text>
</comment>
<dbReference type="GO" id="GO:0042254">
    <property type="term" value="P:ribosome biogenesis"/>
    <property type="evidence" value="ECO:0007669"/>
    <property type="project" value="UniProtKB-ARBA"/>
</dbReference>
<reference evidence="11" key="1">
    <citation type="submission" date="2017-09" db="EMBL/GenBank/DDBJ databases">
        <title>Depth-based differentiation of microbial function through sediment-hosted aquifers and enrichment of novel symbionts in the deep terrestrial subsurface.</title>
        <authorList>
            <person name="Probst A.J."/>
            <person name="Ladd B."/>
            <person name="Jarett J.K."/>
            <person name="Geller-Mcgrath D.E."/>
            <person name="Sieber C.M.K."/>
            <person name="Emerson J.B."/>
            <person name="Anantharaman K."/>
            <person name="Thomas B.C."/>
            <person name="Malmstrom R."/>
            <person name="Stieglmeier M."/>
            <person name="Klingl A."/>
            <person name="Woyke T."/>
            <person name="Ryan C.M."/>
            <person name="Banfield J.F."/>
        </authorList>
    </citation>
    <scope>NUCLEOTIDE SEQUENCE [LARGE SCALE GENOMIC DNA]</scope>
</reference>
<comment type="domain">
    <text evidence="7">The N-terminal domain interacts with the head of the 30S subunit; the C-terminal domain interacts with the body and contacts protein S4. The interaction surface between S4 and S5 is involved in control of translational fidelity.</text>
</comment>
<dbReference type="FunFam" id="3.30.160.20:FF:000001">
    <property type="entry name" value="30S ribosomal protein S5"/>
    <property type="match status" value="1"/>
</dbReference>
<dbReference type="PROSITE" id="PS50881">
    <property type="entry name" value="S5_DSRBD"/>
    <property type="match status" value="1"/>
</dbReference>
<comment type="similarity">
    <text evidence="1 7 8">Belongs to the universal ribosomal protein uS5 family.</text>
</comment>
<keyword evidence="4 7" id="KW-0689">Ribosomal protein</keyword>